<protein>
    <submittedName>
        <fullName evidence="3">Septum formation initiator family protein</fullName>
    </submittedName>
</protein>
<dbReference type="Pfam" id="PF04977">
    <property type="entry name" value="DivIC"/>
    <property type="match status" value="1"/>
</dbReference>
<keyword evidence="4" id="KW-1185">Reference proteome</keyword>
<proteinExistence type="predicted"/>
<comment type="caution">
    <text evidence="3">The sequence shown here is derived from an EMBL/GenBank/DDBJ whole genome shotgun (WGS) entry which is preliminary data.</text>
</comment>
<dbReference type="EMBL" id="JAJNDB010000002">
    <property type="protein sequence ID" value="MCD2194238.1"/>
    <property type="molecule type" value="Genomic_DNA"/>
</dbReference>
<feature type="compositionally biased region" description="Basic residues" evidence="1">
    <location>
        <begin position="113"/>
        <end position="122"/>
    </location>
</feature>
<evidence type="ECO:0000256" key="2">
    <source>
        <dbReference type="SAM" id="Phobius"/>
    </source>
</evidence>
<evidence type="ECO:0000256" key="1">
    <source>
        <dbReference type="SAM" id="MobiDB-lite"/>
    </source>
</evidence>
<reference evidence="3 4" key="1">
    <citation type="submission" date="2021-11" db="EMBL/GenBank/DDBJ databases">
        <title>Draft genome sequence of Actinomycetospora sp. SF1 isolated from the rhizosphere soil.</title>
        <authorList>
            <person name="Duangmal K."/>
            <person name="Chantavorakit T."/>
        </authorList>
    </citation>
    <scope>NUCLEOTIDE SEQUENCE [LARGE SCALE GENOMIC DNA]</scope>
    <source>
        <strain evidence="3 4">TBRC 5722</strain>
    </source>
</reference>
<feature type="region of interest" description="Disordered" evidence="1">
    <location>
        <begin position="1"/>
        <end position="148"/>
    </location>
</feature>
<dbReference type="Proteomes" id="UP001199469">
    <property type="component" value="Unassembled WGS sequence"/>
</dbReference>
<feature type="transmembrane region" description="Helical" evidence="2">
    <location>
        <begin position="171"/>
        <end position="189"/>
    </location>
</feature>
<feature type="compositionally biased region" description="Low complexity" evidence="1">
    <location>
        <begin position="23"/>
        <end position="111"/>
    </location>
</feature>
<name>A0ABS8P7L3_9PSEU</name>
<keyword evidence="2" id="KW-0812">Transmembrane</keyword>
<feature type="region of interest" description="Disordered" evidence="1">
    <location>
        <begin position="251"/>
        <end position="270"/>
    </location>
</feature>
<dbReference type="InterPro" id="IPR007060">
    <property type="entry name" value="FtsL/DivIC"/>
</dbReference>
<organism evidence="3 4">
    <name type="scientific">Actinomycetospora endophytica</name>
    <dbReference type="NCBI Taxonomy" id="2291215"/>
    <lineage>
        <taxon>Bacteria</taxon>
        <taxon>Bacillati</taxon>
        <taxon>Actinomycetota</taxon>
        <taxon>Actinomycetes</taxon>
        <taxon>Pseudonocardiales</taxon>
        <taxon>Pseudonocardiaceae</taxon>
        <taxon>Actinomycetospora</taxon>
    </lineage>
</organism>
<accession>A0ABS8P7L3</accession>
<gene>
    <name evidence="3" type="ORF">LQ327_12715</name>
</gene>
<sequence>MPTRPRPQSSEPDPPSRSGGGRAAAAGAGRSGSTRAGTTTAEPTTTGTKTTTTKSTAAKSAKSSGTTTATTKTTAAKSAKSSGTTTATTKTTAAKSTKNTGTTTAAPGNATRPRTRVRARQGPRRDPQRTALRRHPLSGRQGGPAPAAAQAAARAARATRGALGLSTARRAALLAVVVCALALTVAVPLRNYVSQRHELAAVAEQQQRLDADAAALRGERAAMDDPAHVEALARARLGYARPGETPYRVELPGDAANQPTSSSGAAIAPSEADLPWYTRVARGTLGTAP</sequence>
<evidence type="ECO:0000313" key="4">
    <source>
        <dbReference type="Proteomes" id="UP001199469"/>
    </source>
</evidence>
<evidence type="ECO:0000313" key="3">
    <source>
        <dbReference type="EMBL" id="MCD2194238.1"/>
    </source>
</evidence>
<feature type="compositionally biased region" description="Polar residues" evidence="1">
    <location>
        <begin position="1"/>
        <end position="11"/>
    </location>
</feature>
<keyword evidence="2" id="KW-0472">Membrane</keyword>
<keyword evidence="2" id="KW-1133">Transmembrane helix</keyword>